<evidence type="ECO:0008006" key="5">
    <source>
        <dbReference type="Google" id="ProtNLM"/>
    </source>
</evidence>
<dbReference type="PROSITE" id="PS00360">
    <property type="entry name" value="RIBOSOMAL_S9"/>
    <property type="match status" value="1"/>
</dbReference>
<dbReference type="Pfam" id="PF00380">
    <property type="entry name" value="Ribosomal_S9"/>
    <property type="match status" value="1"/>
</dbReference>
<comment type="caution">
    <text evidence="4">The sequence shown here is derived from an EMBL/GenBank/DDBJ whole genome shotgun (WGS) entry which is preliminary data.</text>
</comment>
<evidence type="ECO:0000256" key="2">
    <source>
        <dbReference type="ARBA" id="ARBA00022980"/>
    </source>
</evidence>
<protein>
    <recommendedName>
        <fullName evidence="5">30S ribosomal protein S9</fullName>
    </recommendedName>
</protein>
<dbReference type="PANTHER" id="PTHR21569">
    <property type="entry name" value="RIBOSOMAL PROTEIN S9"/>
    <property type="match status" value="1"/>
</dbReference>
<evidence type="ECO:0000256" key="3">
    <source>
        <dbReference type="ARBA" id="ARBA00023274"/>
    </source>
</evidence>
<evidence type="ECO:0000256" key="1">
    <source>
        <dbReference type="ARBA" id="ARBA00005251"/>
    </source>
</evidence>
<dbReference type="InterPro" id="IPR020568">
    <property type="entry name" value="Ribosomal_Su5_D2-typ_SF"/>
</dbReference>
<comment type="similarity">
    <text evidence="1">Belongs to the universal ribosomal protein uS9 family.</text>
</comment>
<dbReference type="PANTHER" id="PTHR21569:SF16">
    <property type="entry name" value="RIBOSOMAL PROTEIN S16"/>
    <property type="match status" value="1"/>
</dbReference>
<proteinExistence type="inferred from homology"/>
<dbReference type="InterPro" id="IPR014721">
    <property type="entry name" value="Ribsml_uS5_D2-typ_fold_subgr"/>
</dbReference>
<dbReference type="GO" id="GO:0022627">
    <property type="term" value="C:cytosolic small ribosomal subunit"/>
    <property type="evidence" value="ECO:0007669"/>
    <property type="project" value="TreeGrafter"/>
</dbReference>
<accession>X1HEC5</accession>
<dbReference type="EMBL" id="BARU01016755">
    <property type="protein sequence ID" value="GAH52189.1"/>
    <property type="molecule type" value="Genomic_DNA"/>
</dbReference>
<dbReference type="InterPro" id="IPR020574">
    <property type="entry name" value="Ribosomal_uS9_CS"/>
</dbReference>
<evidence type="ECO:0000313" key="4">
    <source>
        <dbReference type="EMBL" id="GAH52189.1"/>
    </source>
</evidence>
<dbReference type="GO" id="GO:0000462">
    <property type="term" value="P:maturation of SSU-rRNA from tricistronic rRNA transcript (SSU-rRNA, 5.8S rRNA, LSU-rRNA)"/>
    <property type="evidence" value="ECO:0007669"/>
    <property type="project" value="TreeGrafter"/>
</dbReference>
<reference evidence="4" key="1">
    <citation type="journal article" date="2014" name="Front. Microbiol.">
        <title>High frequency of phylogenetically diverse reductive dehalogenase-homologous genes in deep subseafloor sedimentary metagenomes.</title>
        <authorList>
            <person name="Kawai M."/>
            <person name="Futagami T."/>
            <person name="Toyoda A."/>
            <person name="Takaki Y."/>
            <person name="Nishi S."/>
            <person name="Hori S."/>
            <person name="Arai W."/>
            <person name="Tsubouchi T."/>
            <person name="Morono Y."/>
            <person name="Uchiyama I."/>
            <person name="Ito T."/>
            <person name="Fujiyama A."/>
            <person name="Inagaki F."/>
            <person name="Takami H."/>
        </authorList>
    </citation>
    <scope>NUCLEOTIDE SEQUENCE</scope>
    <source>
        <strain evidence="4">Expedition CK06-06</strain>
    </source>
</reference>
<organism evidence="4">
    <name type="scientific">marine sediment metagenome</name>
    <dbReference type="NCBI Taxonomy" id="412755"/>
    <lineage>
        <taxon>unclassified sequences</taxon>
        <taxon>metagenomes</taxon>
        <taxon>ecological metagenomes</taxon>
    </lineage>
</organism>
<dbReference type="AlphaFoldDB" id="X1HEC5"/>
<name>X1HEC5_9ZZZZ</name>
<dbReference type="InterPro" id="IPR000754">
    <property type="entry name" value="Ribosomal_uS9"/>
</dbReference>
<keyword evidence="2" id="KW-0689">Ribosomal protein</keyword>
<dbReference type="GO" id="GO:0003723">
    <property type="term" value="F:RNA binding"/>
    <property type="evidence" value="ECO:0007669"/>
    <property type="project" value="TreeGrafter"/>
</dbReference>
<dbReference type="GO" id="GO:0003735">
    <property type="term" value="F:structural constituent of ribosome"/>
    <property type="evidence" value="ECO:0007669"/>
    <property type="project" value="InterPro"/>
</dbReference>
<dbReference type="GO" id="GO:0006412">
    <property type="term" value="P:translation"/>
    <property type="evidence" value="ECO:0007669"/>
    <property type="project" value="InterPro"/>
</dbReference>
<gene>
    <name evidence="4" type="ORF">S03H2_27832</name>
</gene>
<sequence>MVNKKIVTSGKRKRAIARAVLTEGTGKITINKKDYKNLQMFDKLKIEEPLRIAQNILGKINFDVSISIRGGGEKSQLEAARLALARAIVEFSKSKNLIEAFMSYDRNLLVADIRRKEAYKPGDSKARRKRQSSKR</sequence>
<keyword evidence="3" id="KW-0687">Ribonucleoprotein</keyword>
<dbReference type="SUPFAM" id="SSF54211">
    <property type="entry name" value="Ribosomal protein S5 domain 2-like"/>
    <property type="match status" value="1"/>
</dbReference>
<dbReference type="Gene3D" id="3.30.230.10">
    <property type="match status" value="1"/>
</dbReference>